<gene>
    <name evidence="2" type="ORF">SAMN06273570_5003</name>
</gene>
<name>A0A286DR63_9GAMM</name>
<dbReference type="EMBL" id="OCMY01000003">
    <property type="protein sequence ID" value="SOD61168.1"/>
    <property type="molecule type" value="Genomic_DNA"/>
</dbReference>
<dbReference type="AlphaFoldDB" id="A0A286DR63"/>
<evidence type="ECO:0000313" key="3">
    <source>
        <dbReference type="Proteomes" id="UP000219271"/>
    </source>
</evidence>
<evidence type="ECO:0000313" key="2">
    <source>
        <dbReference type="EMBL" id="SOD61168.1"/>
    </source>
</evidence>
<dbReference type="Proteomes" id="UP000219271">
    <property type="component" value="Unassembled WGS sequence"/>
</dbReference>
<keyword evidence="3" id="KW-1185">Reference proteome</keyword>
<protein>
    <submittedName>
        <fullName evidence="2">Uncharacterized protein</fullName>
    </submittedName>
</protein>
<proteinExistence type="predicted"/>
<sequence length="179" mass="19610">MTHLPLAAAVPAAPRSRRVRRSHHPGYNTNCDRRDVRRNAVSRCRASRHCDDPCRIIPGSISPFKYLSPGLIQAQPALLSMGRQAFRSKYFPAIPQAPLDRKIFPAHPRTSAPGHARLRPRGEGSQTGEGHTKGTVRQVPQKRQHRGSRNSTGDGLKGKGSNQVPCMSANFAGQAVINK</sequence>
<accession>A0A286DR63</accession>
<feature type="region of interest" description="Disordered" evidence="1">
    <location>
        <begin position="104"/>
        <end position="166"/>
    </location>
</feature>
<organism evidence="2 3">
    <name type="scientific">Candidatus Pantoea floridensis</name>
    <dbReference type="NCBI Taxonomy" id="1938870"/>
    <lineage>
        <taxon>Bacteria</taxon>
        <taxon>Pseudomonadati</taxon>
        <taxon>Pseudomonadota</taxon>
        <taxon>Gammaproteobacteria</taxon>
        <taxon>Enterobacterales</taxon>
        <taxon>Erwiniaceae</taxon>
        <taxon>Pantoea</taxon>
    </lineage>
</organism>
<reference evidence="3" key="1">
    <citation type="submission" date="2017-09" db="EMBL/GenBank/DDBJ databases">
        <authorList>
            <person name="Varghese N."/>
            <person name="Submissions S."/>
        </authorList>
    </citation>
    <scope>NUCLEOTIDE SEQUENCE [LARGE SCALE GENOMIC DNA]</scope>
    <source>
        <strain evidence="3">JKS000234</strain>
    </source>
</reference>
<evidence type="ECO:0000256" key="1">
    <source>
        <dbReference type="SAM" id="MobiDB-lite"/>
    </source>
</evidence>